<dbReference type="EMBL" id="LAZR01037493">
    <property type="protein sequence ID" value="KKL22055.1"/>
    <property type="molecule type" value="Genomic_DNA"/>
</dbReference>
<dbReference type="Pfam" id="PF18932">
    <property type="entry name" value="DUF5681"/>
    <property type="match status" value="1"/>
</dbReference>
<feature type="domain" description="DUF5681" evidence="2">
    <location>
        <begin position="29"/>
        <end position="97"/>
    </location>
</feature>
<evidence type="ECO:0000259" key="2">
    <source>
        <dbReference type="Pfam" id="PF18932"/>
    </source>
</evidence>
<name>A0A0F9BJQ0_9ZZZZ</name>
<sequence>MVAHSGKGTPQSRPNAGAGRGGTIPPPEFRFKPGQSGNPGGRAKTKLISQAYQEFLGEVDTKKRRTIAQEMAKQNIQKGLKGDLAAIREITDRTEGKAVDQTQLSIRGEIEHRHSWIDELSKAQRKALLKLAQPRRSRARRN</sequence>
<reference evidence="3" key="1">
    <citation type="journal article" date="2015" name="Nature">
        <title>Complex archaea that bridge the gap between prokaryotes and eukaryotes.</title>
        <authorList>
            <person name="Spang A."/>
            <person name="Saw J.H."/>
            <person name="Jorgensen S.L."/>
            <person name="Zaremba-Niedzwiedzka K."/>
            <person name="Martijn J."/>
            <person name="Lind A.E."/>
            <person name="van Eijk R."/>
            <person name="Schleper C."/>
            <person name="Guy L."/>
            <person name="Ettema T.J."/>
        </authorList>
    </citation>
    <scope>NUCLEOTIDE SEQUENCE</scope>
</reference>
<evidence type="ECO:0000313" key="3">
    <source>
        <dbReference type="EMBL" id="KKL22055.1"/>
    </source>
</evidence>
<comment type="caution">
    <text evidence="3">The sequence shown here is derived from an EMBL/GenBank/DDBJ whole genome shotgun (WGS) entry which is preliminary data.</text>
</comment>
<feature type="region of interest" description="Disordered" evidence="1">
    <location>
        <begin position="1"/>
        <end position="43"/>
    </location>
</feature>
<proteinExistence type="predicted"/>
<protein>
    <recommendedName>
        <fullName evidence="2">DUF5681 domain-containing protein</fullName>
    </recommendedName>
</protein>
<dbReference type="AlphaFoldDB" id="A0A0F9BJQ0"/>
<accession>A0A0F9BJQ0</accession>
<evidence type="ECO:0000256" key="1">
    <source>
        <dbReference type="SAM" id="MobiDB-lite"/>
    </source>
</evidence>
<gene>
    <name evidence="3" type="ORF">LCGC14_2439270</name>
</gene>
<dbReference type="InterPro" id="IPR043736">
    <property type="entry name" value="DUF5681"/>
</dbReference>
<organism evidence="3">
    <name type="scientific">marine sediment metagenome</name>
    <dbReference type="NCBI Taxonomy" id="412755"/>
    <lineage>
        <taxon>unclassified sequences</taxon>
        <taxon>metagenomes</taxon>
        <taxon>ecological metagenomes</taxon>
    </lineage>
</organism>